<evidence type="ECO:0000259" key="2">
    <source>
        <dbReference type="Pfam" id="PF00582"/>
    </source>
</evidence>
<dbReference type="InterPro" id="IPR006016">
    <property type="entry name" value="UspA"/>
</dbReference>
<feature type="domain" description="UspA" evidence="2">
    <location>
        <begin position="2"/>
        <end position="127"/>
    </location>
</feature>
<proteinExistence type="inferred from homology"/>
<organism evidence="3 4">
    <name type="scientific">Mycobacterium adipatum</name>
    <dbReference type="NCBI Taxonomy" id="1682113"/>
    <lineage>
        <taxon>Bacteria</taxon>
        <taxon>Bacillati</taxon>
        <taxon>Actinomycetota</taxon>
        <taxon>Actinomycetes</taxon>
        <taxon>Mycobacteriales</taxon>
        <taxon>Mycobacteriaceae</taxon>
        <taxon>Mycobacterium</taxon>
    </lineage>
</organism>
<dbReference type="InterPro" id="IPR006015">
    <property type="entry name" value="Universal_stress_UspA"/>
</dbReference>
<dbReference type="STRING" id="1682113.A7U43_13880"/>
<dbReference type="CDD" id="cd00293">
    <property type="entry name" value="USP-like"/>
    <property type="match status" value="1"/>
</dbReference>
<dbReference type="Proteomes" id="UP000077143">
    <property type="component" value="Chromosome"/>
</dbReference>
<evidence type="ECO:0000313" key="3">
    <source>
        <dbReference type="EMBL" id="ANE80254.1"/>
    </source>
</evidence>
<dbReference type="OrthoDB" id="5419113at2"/>
<dbReference type="Gene3D" id="3.40.50.620">
    <property type="entry name" value="HUPs"/>
    <property type="match status" value="1"/>
</dbReference>
<evidence type="ECO:0000313" key="4">
    <source>
        <dbReference type="Proteomes" id="UP000077143"/>
    </source>
</evidence>
<dbReference type="SUPFAM" id="SSF52402">
    <property type="entry name" value="Adenine nucleotide alpha hydrolases-like"/>
    <property type="match status" value="1"/>
</dbReference>
<dbReference type="KEGG" id="madi:A7U43_13880"/>
<dbReference type="AlphaFoldDB" id="A0A172UNB9"/>
<sequence>MTIVIGYTADQFGHAALEHGIAEAKLRGTGLLVINSTSGEAYVDSRFASGTQAQDVEARLAECGVPFELTQPVGVDAVEELLAAMDSPEAELLVVGIRHRSPVGKLLLGSVAQKLILECPKPVLAVKPSEF</sequence>
<protein>
    <submittedName>
        <fullName evidence="3">Universal stress protein UspA</fullName>
    </submittedName>
</protein>
<comment type="similarity">
    <text evidence="1">Belongs to the universal stress protein A family.</text>
</comment>
<accession>A0A172UNB9</accession>
<dbReference type="RefSeq" id="WP_067996118.1">
    <property type="nucleotide sequence ID" value="NZ_CP015596.1"/>
</dbReference>
<keyword evidence="4" id="KW-1185">Reference proteome</keyword>
<name>A0A172UNB9_9MYCO</name>
<dbReference type="PRINTS" id="PR01438">
    <property type="entry name" value="UNVRSLSTRESS"/>
</dbReference>
<dbReference type="EMBL" id="CP015596">
    <property type="protein sequence ID" value="ANE80254.1"/>
    <property type="molecule type" value="Genomic_DNA"/>
</dbReference>
<reference evidence="3 4" key="1">
    <citation type="submission" date="2016-05" db="EMBL/GenBank/DDBJ databases">
        <title>Complete genome sequence of a phthalic acid esters degrading Mycobacterium sp. YC-RL4.</title>
        <authorList>
            <person name="Ren L."/>
            <person name="Fan S."/>
            <person name="Ruth N."/>
            <person name="Jia Y."/>
            <person name="Wang J."/>
            <person name="Qiao C."/>
        </authorList>
    </citation>
    <scope>NUCLEOTIDE SEQUENCE [LARGE SCALE GENOMIC DNA]</scope>
    <source>
        <strain evidence="3 4">YC-RL4</strain>
    </source>
</reference>
<dbReference type="Pfam" id="PF00582">
    <property type="entry name" value="Usp"/>
    <property type="match status" value="1"/>
</dbReference>
<evidence type="ECO:0000256" key="1">
    <source>
        <dbReference type="ARBA" id="ARBA00008791"/>
    </source>
</evidence>
<gene>
    <name evidence="3" type="ORF">A7U43_13880</name>
</gene>
<dbReference type="InterPro" id="IPR014729">
    <property type="entry name" value="Rossmann-like_a/b/a_fold"/>
</dbReference>